<sequence length="68" mass="7883">MELRWAGVTLNRVAQLVCASHRYLCHFFLLLSVCLFLNVCVICQRCNCVLFFFPFCGWGLINCCIRGF</sequence>
<dbReference type="EMBL" id="GBXM01012322">
    <property type="protein sequence ID" value="JAH96255.1"/>
    <property type="molecule type" value="Transcribed_RNA"/>
</dbReference>
<reference evidence="2" key="2">
    <citation type="journal article" date="2015" name="Fish Shellfish Immunol.">
        <title>Early steps in the European eel (Anguilla anguilla)-Vibrio vulnificus interaction in the gills: Role of the RtxA13 toxin.</title>
        <authorList>
            <person name="Callol A."/>
            <person name="Pajuelo D."/>
            <person name="Ebbesson L."/>
            <person name="Teles M."/>
            <person name="MacKenzie S."/>
            <person name="Amaro C."/>
        </authorList>
    </citation>
    <scope>NUCLEOTIDE SEQUENCE</scope>
</reference>
<keyword evidence="1" id="KW-1133">Transmembrane helix</keyword>
<keyword evidence="1" id="KW-0472">Membrane</keyword>
<proteinExistence type="predicted"/>
<organism evidence="2">
    <name type="scientific">Anguilla anguilla</name>
    <name type="common">European freshwater eel</name>
    <name type="synonym">Muraena anguilla</name>
    <dbReference type="NCBI Taxonomy" id="7936"/>
    <lineage>
        <taxon>Eukaryota</taxon>
        <taxon>Metazoa</taxon>
        <taxon>Chordata</taxon>
        <taxon>Craniata</taxon>
        <taxon>Vertebrata</taxon>
        <taxon>Euteleostomi</taxon>
        <taxon>Actinopterygii</taxon>
        <taxon>Neopterygii</taxon>
        <taxon>Teleostei</taxon>
        <taxon>Anguilliformes</taxon>
        <taxon>Anguillidae</taxon>
        <taxon>Anguilla</taxon>
    </lineage>
</organism>
<feature type="transmembrane region" description="Helical" evidence="1">
    <location>
        <begin position="20"/>
        <end position="43"/>
    </location>
</feature>
<protein>
    <submittedName>
        <fullName evidence="2">Uncharacterized protein</fullName>
    </submittedName>
</protein>
<dbReference type="AlphaFoldDB" id="A0A0E9X315"/>
<keyword evidence="1" id="KW-0812">Transmembrane</keyword>
<evidence type="ECO:0000256" key="1">
    <source>
        <dbReference type="SAM" id="Phobius"/>
    </source>
</evidence>
<evidence type="ECO:0000313" key="2">
    <source>
        <dbReference type="EMBL" id="JAH96255.1"/>
    </source>
</evidence>
<accession>A0A0E9X315</accession>
<name>A0A0E9X315_ANGAN</name>
<reference evidence="2" key="1">
    <citation type="submission" date="2014-11" db="EMBL/GenBank/DDBJ databases">
        <authorList>
            <person name="Amaro Gonzalez C."/>
        </authorList>
    </citation>
    <scope>NUCLEOTIDE SEQUENCE</scope>
</reference>